<feature type="domain" description="Anti-sigma K factor RskA C-terminal" evidence="1">
    <location>
        <begin position="108"/>
        <end position="224"/>
    </location>
</feature>
<evidence type="ECO:0000313" key="2">
    <source>
        <dbReference type="EMBL" id="MFC0198804.1"/>
    </source>
</evidence>
<accession>A0ABV6CDJ4</accession>
<dbReference type="Proteomes" id="UP001589795">
    <property type="component" value="Unassembled WGS sequence"/>
</dbReference>
<evidence type="ECO:0000313" key="3">
    <source>
        <dbReference type="Proteomes" id="UP001589795"/>
    </source>
</evidence>
<sequence>MNDEVQLTPLEEDEALAAELALGLLEGAEAQAAVDRLSTDPAFAQAVRDWQERLAGLADRLTPVMAPARARQGIRQRLGHALPPLENDPLERAPWWRRPIGALSGLLAVAAVAAFLWLPGQDAPSAPRYGAELVAQDTDLRVDARIEGREMRLALQSGPAAEGRDWEVWWIGGDGAAVSLGVMPRNGEMRMTLPEGMAPSSQVSIALSDEPEGGSPTGQATGPVVAVADLTRL</sequence>
<dbReference type="Pfam" id="PF10099">
    <property type="entry name" value="RskA_C"/>
    <property type="match status" value="1"/>
</dbReference>
<gene>
    <name evidence="2" type="ORF">ACFFIZ_00150</name>
</gene>
<comment type="caution">
    <text evidence="2">The sequence shown here is derived from an EMBL/GenBank/DDBJ whole genome shotgun (WGS) entry which is preliminary data.</text>
</comment>
<reference evidence="2 3" key="1">
    <citation type="submission" date="2024-09" db="EMBL/GenBank/DDBJ databases">
        <authorList>
            <person name="Sun Q."/>
            <person name="Mori K."/>
        </authorList>
    </citation>
    <scope>NUCLEOTIDE SEQUENCE [LARGE SCALE GENOMIC DNA]</scope>
    <source>
        <strain evidence="2 3">CCM 7904</strain>
    </source>
</reference>
<dbReference type="RefSeq" id="WP_265507825.1">
    <property type="nucleotide sequence ID" value="NZ_JAOTBE010000044.1"/>
</dbReference>
<dbReference type="EMBL" id="JBHLWQ010000002">
    <property type="protein sequence ID" value="MFC0198804.1"/>
    <property type="molecule type" value="Genomic_DNA"/>
</dbReference>
<keyword evidence="3" id="KW-1185">Reference proteome</keyword>
<dbReference type="InterPro" id="IPR051474">
    <property type="entry name" value="Anti-sigma-K/W_factor"/>
</dbReference>
<organism evidence="2 3">
    <name type="scientific">Paracoccus rhizosphaerae</name>
    <dbReference type="NCBI Taxonomy" id="1133347"/>
    <lineage>
        <taxon>Bacteria</taxon>
        <taxon>Pseudomonadati</taxon>
        <taxon>Pseudomonadota</taxon>
        <taxon>Alphaproteobacteria</taxon>
        <taxon>Rhodobacterales</taxon>
        <taxon>Paracoccaceae</taxon>
        <taxon>Paracoccus</taxon>
    </lineage>
</organism>
<dbReference type="PANTHER" id="PTHR37461">
    <property type="entry name" value="ANTI-SIGMA-K FACTOR RSKA"/>
    <property type="match status" value="1"/>
</dbReference>
<dbReference type="PANTHER" id="PTHR37461:SF1">
    <property type="entry name" value="ANTI-SIGMA-K FACTOR RSKA"/>
    <property type="match status" value="1"/>
</dbReference>
<dbReference type="InterPro" id="IPR018764">
    <property type="entry name" value="RskA_C"/>
</dbReference>
<evidence type="ECO:0000259" key="1">
    <source>
        <dbReference type="Pfam" id="PF10099"/>
    </source>
</evidence>
<proteinExistence type="predicted"/>
<protein>
    <submittedName>
        <fullName evidence="2">Anti-sigma factor domain-containing protein</fullName>
    </submittedName>
</protein>
<name>A0ABV6CDJ4_9RHOB</name>